<sequence>MRIFRKISFLIVLIISTVSNVLAQEKLKVVVAGLSHDHAHIIMNAYRNNEIELLGIAEANEKLVERYRKSYGFPKEIVHNSLESVLINTKPDVVLAYNPVSEHIDVAQICMPLSIPVMVEKPLATTLKQANKMAALSKKYNTPLLTNYETTWYKSIHKQKELLEDSNEDIIRMVARDGHQGPNEIGCSNEFLNWLTDEEKNGAGALFDFGCYGANLMTYFKNGEKPISVKAVTQQLKPELYPDVDDNALIVLEYKNTIGIIEASWNWPYNIKNFEIFGTKTSYDAVKENTLYKYSSHDDPEKVSLKKTYYDSHIDYLKDYLSGKISPSNDLSSLENNLIVIEILEAAKKSAKSGKTINL</sequence>
<evidence type="ECO:0000313" key="3">
    <source>
        <dbReference type="EMBL" id="RXG25519.1"/>
    </source>
</evidence>
<gene>
    <name evidence="3" type="ORF">DSM02_685</name>
</gene>
<evidence type="ECO:0000313" key="4">
    <source>
        <dbReference type="Proteomes" id="UP000289859"/>
    </source>
</evidence>
<accession>A0A4Q0PH11</accession>
<proteinExistence type="predicted"/>
<dbReference type="Proteomes" id="UP000289859">
    <property type="component" value="Unassembled WGS sequence"/>
</dbReference>
<feature type="domain" description="GFO/IDH/MocA-like oxidoreductase" evidence="2">
    <location>
        <begin position="190"/>
        <end position="283"/>
    </location>
</feature>
<dbReference type="OrthoDB" id="9815825at2"/>
<dbReference type="SUPFAM" id="SSF51735">
    <property type="entry name" value="NAD(P)-binding Rossmann-fold domains"/>
    <property type="match status" value="1"/>
</dbReference>
<dbReference type="InterPro" id="IPR055170">
    <property type="entry name" value="GFO_IDH_MocA-like_dom"/>
</dbReference>
<dbReference type="SUPFAM" id="SSF55347">
    <property type="entry name" value="Glyceraldehyde-3-phosphate dehydrogenase-like, C-terminal domain"/>
    <property type="match status" value="1"/>
</dbReference>
<dbReference type="PANTHER" id="PTHR43377">
    <property type="entry name" value="BILIVERDIN REDUCTASE A"/>
    <property type="match status" value="1"/>
</dbReference>
<comment type="caution">
    <text evidence="3">The sequence shown here is derived from an EMBL/GenBank/DDBJ whole genome shotgun (WGS) entry which is preliminary data.</text>
</comment>
<reference evidence="3 4" key="1">
    <citation type="submission" date="2018-07" db="EMBL/GenBank/DDBJ databases">
        <title>Leeuwenhoekiella genomics.</title>
        <authorList>
            <person name="Tahon G."/>
            <person name="Willems A."/>
        </authorList>
    </citation>
    <scope>NUCLEOTIDE SEQUENCE [LARGE SCALE GENOMIC DNA]</scope>
    <source>
        <strain evidence="3 4">LMG 29608</strain>
    </source>
</reference>
<feature type="domain" description="Gfo/Idh/MocA-like oxidoreductase N-terminal" evidence="1">
    <location>
        <begin position="28"/>
        <end position="146"/>
    </location>
</feature>
<dbReference type="PANTHER" id="PTHR43377:SF1">
    <property type="entry name" value="BILIVERDIN REDUCTASE A"/>
    <property type="match status" value="1"/>
</dbReference>
<dbReference type="Pfam" id="PF01408">
    <property type="entry name" value="GFO_IDH_MocA"/>
    <property type="match status" value="1"/>
</dbReference>
<evidence type="ECO:0000259" key="1">
    <source>
        <dbReference type="Pfam" id="PF01408"/>
    </source>
</evidence>
<dbReference type="InterPro" id="IPR051450">
    <property type="entry name" value="Gfo/Idh/MocA_Oxidoreductases"/>
</dbReference>
<dbReference type="AlphaFoldDB" id="A0A4Q0PH11"/>
<dbReference type="InterPro" id="IPR036291">
    <property type="entry name" value="NAD(P)-bd_dom_sf"/>
</dbReference>
<organism evidence="3 4">
    <name type="scientific">Leeuwenhoekiella polynyae</name>
    <dbReference type="NCBI Taxonomy" id="1550906"/>
    <lineage>
        <taxon>Bacteria</taxon>
        <taxon>Pseudomonadati</taxon>
        <taxon>Bacteroidota</taxon>
        <taxon>Flavobacteriia</taxon>
        <taxon>Flavobacteriales</taxon>
        <taxon>Flavobacteriaceae</taxon>
        <taxon>Leeuwenhoekiella</taxon>
    </lineage>
</organism>
<dbReference type="GO" id="GO:0000166">
    <property type="term" value="F:nucleotide binding"/>
    <property type="evidence" value="ECO:0007669"/>
    <property type="project" value="InterPro"/>
</dbReference>
<dbReference type="InterPro" id="IPR000683">
    <property type="entry name" value="Gfo/Idh/MocA-like_OxRdtase_N"/>
</dbReference>
<name>A0A4Q0PH11_9FLAO</name>
<dbReference type="RefSeq" id="WP_128764344.1">
    <property type="nucleotide sequence ID" value="NZ_JBHUOO010000018.1"/>
</dbReference>
<dbReference type="Gene3D" id="3.30.360.10">
    <property type="entry name" value="Dihydrodipicolinate Reductase, domain 2"/>
    <property type="match status" value="1"/>
</dbReference>
<dbReference type="Pfam" id="PF22725">
    <property type="entry name" value="GFO_IDH_MocA_C3"/>
    <property type="match status" value="1"/>
</dbReference>
<keyword evidence="4" id="KW-1185">Reference proteome</keyword>
<evidence type="ECO:0000259" key="2">
    <source>
        <dbReference type="Pfam" id="PF22725"/>
    </source>
</evidence>
<dbReference type="Gene3D" id="3.40.50.720">
    <property type="entry name" value="NAD(P)-binding Rossmann-like Domain"/>
    <property type="match status" value="1"/>
</dbReference>
<protein>
    <submittedName>
        <fullName evidence="3">Putative dehydrogenase</fullName>
    </submittedName>
</protein>
<dbReference type="EMBL" id="QOVK01000002">
    <property type="protein sequence ID" value="RXG25519.1"/>
    <property type="molecule type" value="Genomic_DNA"/>
</dbReference>